<keyword evidence="1" id="KW-0732">Signal</keyword>
<dbReference type="SMART" id="SM00318">
    <property type="entry name" value="SNc"/>
    <property type="match status" value="1"/>
</dbReference>
<feature type="signal peptide" evidence="1">
    <location>
        <begin position="1"/>
        <end position="23"/>
    </location>
</feature>
<dbReference type="Gene3D" id="2.40.50.90">
    <property type="match status" value="1"/>
</dbReference>
<keyword evidence="4" id="KW-1185">Reference proteome</keyword>
<feature type="domain" description="TNase-like" evidence="2">
    <location>
        <begin position="37"/>
        <end position="133"/>
    </location>
</feature>
<accession>A0A3N5CTK7</accession>
<evidence type="ECO:0000256" key="1">
    <source>
        <dbReference type="SAM" id="SignalP"/>
    </source>
</evidence>
<dbReference type="Pfam" id="PF00565">
    <property type="entry name" value="SNase"/>
    <property type="match status" value="1"/>
</dbReference>
<evidence type="ECO:0000313" key="4">
    <source>
        <dbReference type="Proteomes" id="UP000275232"/>
    </source>
</evidence>
<dbReference type="InterPro" id="IPR035437">
    <property type="entry name" value="SNase_OB-fold_sf"/>
</dbReference>
<reference evidence="3 4" key="1">
    <citation type="submission" date="2018-11" db="EMBL/GenBank/DDBJ databases">
        <title>Erythrobacter spongiae sp. nov., isolated from a marine sponge.</title>
        <authorList>
            <person name="Zhuang L."/>
            <person name="Luo L."/>
        </authorList>
    </citation>
    <scope>NUCLEOTIDE SEQUENCE [LARGE SCALE GENOMIC DNA]</scope>
    <source>
        <strain evidence="3 4">HN-E23</strain>
    </source>
</reference>
<evidence type="ECO:0000259" key="2">
    <source>
        <dbReference type="PROSITE" id="PS50830"/>
    </source>
</evidence>
<gene>
    <name evidence="3" type="ORF">EG799_08385</name>
</gene>
<sequence length="149" mass="16243">MRALALSFRPVLPLALALSPAGAQGPRDEERATFARCEGSGRVTCVVDGDTIWYRGDKIRIADINTSEISRPDCAAEAALGERATTRLTQLLNEGPFSLEREGRDTDRYGRLLRVVSRGGQSLGDILVAEGLAEQWRGRRSGWCGQRVG</sequence>
<dbReference type="RefSeq" id="WP_123880286.1">
    <property type="nucleotide sequence ID" value="NZ_RPFZ01000001.1"/>
</dbReference>
<dbReference type="AlphaFoldDB" id="A0A3N5CTK7"/>
<dbReference type="Proteomes" id="UP000275232">
    <property type="component" value="Unassembled WGS sequence"/>
</dbReference>
<dbReference type="SUPFAM" id="SSF50199">
    <property type="entry name" value="Staphylococcal nuclease"/>
    <property type="match status" value="1"/>
</dbReference>
<dbReference type="InterPro" id="IPR016071">
    <property type="entry name" value="Staphylococal_nuclease_OB-fold"/>
</dbReference>
<feature type="chain" id="PRO_5018084965" evidence="1">
    <location>
        <begin position="24"/>
        <end position="149"/>
    </location>
</feature>
<dbReference type="PROSITE" id="PS50830">
    <property type="entry name" value="TNASE_3"/>
    <property type="match status" value="1"/>
</dbReference>
<protein>
    <submittedName>
        <fullName evidence="3">Thermonuclease family protein</fullName>
    </submittedName>
</protein>
<organism evidence="3 4">
    <name type="scientific">Aurantiacibacter spongiae</name>
    <dbReference type="NCBI Taxonomy" id="2488860"/>
    <lineage>
        <taxon>Bacteria</taxon>
        <taxon>Pseudomonadati</taxon>
        <taxon>Pseudomonadota</taxon>
        <taxon>Alphaproteobacteria</taxon>
        <taxon>Sphingomonadales</taxon>
        <taxon>Erythrobacteraceae</taxon>
        <taxon>Aurantiacibacter</taxon>
    </lineage>
</organism>
<comment type="caution">
    <text evidence="3">The sequence shown here is derived from an EMBL/GenBank/DDBJ whole genome shotgun (WGS) entry which is preliminary data.</text>
</comment>
<dbReference type="OrthoDB" id="7469880at2"/>
<proteinExistence type="predicted"/>
<evidence type="ECO:0000313" key="3">
    <source>
        <dbReference type="EMBL" id="RPF71636.1"/>
    </source>
</evidence>
<dbReference type="EMBL" id="RPFZ01000001">
    <property type="protein sequence ID" value="RPF71636.1"/>
    <property type="molecule type" value="Genomic_DNA"/>
</dbReference>
<name>A0A3N5CTK7_9SPHN</name>